<sequence>MEFRKIGEDYVVRLDRGEEVMECLTSLCEKEGIALASISGIGASDCMEVGLYNVHEKKYYPKEFTGEMEITSLLGSVTEKDGKPYLHIHANACDEELRGIGGHLKKCRISGTGEIFLHTLPGKVGRQEDLKGQTGLNVFAFE</sequence>
<name>A0A7W9W278_9FIRM</name>
<keyword evidence="3" id="KW-0238">DNA-binding</keyword>
<evidence type="ECO:0000313" key="2">
    <source>
        <dbReference type="EMBL" id="MBB6040609.1"/>
    </source>
</evidence>
<reference evidence="3" key="1">
    <citation type="submission" date="2020-04" db="EMBL/GenBank/DDBJ databases">
        <title>Deep metagenomics examines the oral microbiome during advanced dental caries in children, revealing novel taxa and co-occurrences with host molecules.</title>
        <authorList>
            <person name="Baker J.L."/>
            <person name="Morton J.T."/>
            <person name="Dinis M."/>
            <person name="Alvarez R."/>
            <person name="Tran N.C."/>
            <person name="Knight R."/>
            <person name="Edlund A."/>
        </authorList>
    </citation>
    <scope>NUCLEOTIDE SEQUENCE</scope>
    <source>
        <strain evidence="3">JCVI_48_bin.5</strain>
    </source>
</reference>
<dbReference type="InterPro" id="IPR005175">
    <property type="entry name" value="PPC_dom"/>
</dbReference>
<dbReference type="GO" id="GO:0003677">
    <property type="term" value="F:DNA binding"/>
    <property type="evidence" value="ECO:0007669"/>
    <property type="project" value="UniProtKB-KW"/>
</dbReference>
<dbReference type="Proteomes" id="UP000780721">
    <property type="component" value="Unassembled WGS sequence"/>
</dbReference>
<dbReference type="PIRSF" id="PIRSF016702">
    <property type="entry name" value="DNA_bp_PD1"/>
    <property type="match status" value="1"/>
</dbReference>
<dbReference type="PANTHER" id="PTHR34988">
    <property type="entry name" value="PROTEIN, PUTATIVE-RELATED"/>
    <property type="match status" value="1"/>
</dbReference>
<gene>
    <name evidence="2" type="ORF">HNQ46_000572</name>
    <name evidence="3" type="ORF">HXM91_01770</name>
</gene>
<dbReference type="RefSeq" id="WP_183682729.1">
    <property type="nucleotide sequence ID" value="NZ_CAUTEG010000038.1"/>
</dbReference>
<dbReference type="PANTHER" id="PTHR34988:SF1">
    <property type="entry name" value="DNA-BINDING PROTEIN"/>
    <property type="match status" value="1"/>
</dbReference>
<dbReference type="SUPFAM" id="SSF117856">
    <property type="entry name" value="AF0104/ALDC/Ptd012-like"/>
    <property type="match status" value="1"/>
</dbReference>
<comment type="caution">
    <text evidence="2">The sequence shown here is derived from an EMBL/GenBank/DDBJ whole genome shotgun (WGS) entry which is preliminary data.</text>
</comment>
<dbReference type="CDD" id="cd11378">
    <property type="entry name" value="DUF296"/>
    <property type="match status" value="1"/>
</dbReference>
<dbReference type="EMBL" id="JACHHH010000002">
    <property type="protein sequence ID" value="MBB6040609.1"/>
    <property type="molecule type" value="Genomic_DNA"/>
</dbReference>
<dbReference type="GeneID" id="85014132"/>
<dbReference type="AlphaFoldDB" id="A0A7W9W278"/>
<accession>A0A7W9W278</accession>
<evidence type="ECO:0000313" key="4">
    <source>
        <dbReference type="Proteomes" id="UP000522163"/>
    </source>
</evidence>
<dbReference type="EMBL" id="JABZRB010000026">
    <property type="protein sequence ID" value="MBF1304597.1"/>
    <property type="molecule type" value="Genomic_DNA"/>
</dbReference>
<dbReference type="Gene3D" id="3.30.1330.80">
    <property type="entry name" value="Hypothetical protein, similar to alpha- acetolactate decarboxylase, domain 2"/>
    <property type="match status" value="1"/>
</dbReference>
<protein>
    <submittedName>
        <fullName evidence="3">DNA-binding protein</fullName>
    </submittedName>
</protein>
<evidence type="ECO:0000313" key="3">
    <source>
        <dbReference type="EMBL" id="MBF1304597.1"/>
    </source>
</evidence>
<dbReference type="PROSITE" id="PS51742">
    <property type="entry name" value="PPC"/>
    <property type="match status" value="1"/>
</dbReference>
<feature type="domain" description="PPC" evidence="1">
    <location>
        <begin position="4"/>
        <end position="142"/>
    </location>
</feature>
<dbReference type="InterPro" id="IPR025707">
    <property type="entry name" value="DNA_bp_PD1"/>
</dbReference>
<organism evidence="2 4">
    <name type="scientific">Oribacterium sinus</name>
    <dbReference type="NCBI Taxonomy" id="237576"/>
    <lineage>
        <taxon>Bacteria</taxon>
        <taxon>Bacillati</taxon>
        <taxon>Bacillota</taxon>
        <taxon>Clostridia</taxon>
        <taxon>Lachnospirales</taxon>
        <taxon>Lachnospiraceae</taxon>
        <taxon>Oribacterium</taxon>
    </lineage>
</organism>
<proteinExistence type="predicted"/>
<dbReference type="Proteomes" id="UP000522163">
    <property type="component" value="Unassembled WGS sequence"/>
</dbReference>
<reference evidence="2 4" key="2">
    <citation type="submission" date="2020-08" db="EMBL/GenBank/DDBJ databases">
        <title>Genomic Encyclopedia of Type Strains, Phase IV (KMG-IV): sequencing the most valuable type-strain genomes for metagenomic binning, comparative biology and taxonomic classification.</title>
        <authorList>
            <person name="Goeker M."/>
        </authorList>
    </citation>
    <scope>NUCLEOTIDE SEQUENCE [LARGE SCALE GENOMIC DNA]</scope>
    <source>
        <strain evidence="2 4">DSM 17245</strain>
    </source>
</reference>
<evidence type="ECO:0000259" key="1">
    <source>
        <dbReference type="PROSITE" id="PS51742"/>
    </source>
</evidence>
<dbReference type="Pfam" id="PF03479">
    <property type="entry name" value="PCC"/>
    <property type="match status" value="1"/>
</dbReference>